<dbReference type="CDD" id="cd12148">
    <property type="entry name" value="fungal_TF_MHR"/>
    <property type="match status" value="1"/>
</dbReference>
<name>B8MGZ5_TALSN</name>
<evidence type="ECO:0000313" key="5">
    <source>
        <dbReference type="Proteomes" id="UP000001745"/>
    </source>
</evidence>
<evidence type="ECO:0000256" key="2">
    <source>
        <dbReference type="SAM" id="MobiDB-lite"/>
    </source>
</evidence>
<organism evidence="4 5">
    <name type="scientific">Talaromyces stipitatus (strain ATCC 10500 / CBS 375.48 / QM 6759 / NRRL 1006)</name>
    <name type="common">Penicillium stipitatum</name>
    <dbReference type="NCBI Taxonomy" id="441959"/>
    <lineage>
        <taxon>Eukaryota</taxon>
        <taxon>Fungi</taxon>
        <taxon>Dikarya</taxon>
        <taxon>Ascomycota</taxon>
        <taxon>Pezizomycotina</taxon>
        <taxon>Eurotiomycetes</taxon>
        <taxon>Eurotiomycetidae</taxon>
        <taxon>Eurotiales</taxon>
        <taxon>Trichocomaceae</taxon>
        <taxon>Talaromyces</taxon>
        <taxon>Talaromyces sect. Talaromyces</taxon>
    </lineage>
</organism>
<dbReference type="RefSeq" id="XP_002483610.1">
    <property type="nucleotide sequence ID" value="XM_002483565.1"/>
</dbReference>
<proteinExistence type="predicted"/>
<dbReference type="InterPro" id="IPR050987">
    <property type="entry name" value="AtrR-like"/>
</dbReference>
<dbReference type="AlphaFoldDB" id="B8MGZ5"/>
<dbReference type="GeneID" id="8107851"/>
<dbReference type="HOGENOM" id="CLU_011099_0_1_1"/>
<keyword evidence="5" id="KW-1185">Reference proteome</keyword>
<feature type="compositionally biased region" description="Polar residues" evidence="2">
    <location>
        <begin position="635"/>
        <end position="651"/>
    </location>
</feature>
<dbReference type="GO" id="GO:0003700">
    <property type="term" value="F:DNA-binding transcription factor activity"/>
    <property type="evidence" value="ECO:0007669"/>
    <property type="project" value="InterPro"/>
</dbReference>
<feature type="compositionally biased region" description="Polar residues" evidence="2">
    <location>
        <begin position="57"/>
        <end position="66"/>
    </location>
</feature>
<dbReference type="OrthoDB" id="2123952at2759"/>
<dbReference type="OMA" id="EYRFSNC"/>
<feature type="region of interest" description="Disordered" evidence="2">
    <location>
        <begin position="613"/>
        <end position="651"/>
    </location>
</feature>
<feature type="domain" description="Xylanolytic transcriptional activator regulatory" evidence="3">
    <location>
        <begin position="287"/>
        <end position="360"/>
    </location>
</feature>
<dbReference type="EMBL" id="EQ962656">
    <property type="protein sequence ID" value="EED16376.1"/>
    <property type="molecule type" value="Genomic_DNA"/>
</dbReference>
<dbReference type="eggNOG" id="KOG4389">
    <property type="taxonomic scope" value="Eukaryota"/>
</dbReference>
<feature type="compositionally biased region" description="Low complexity" evidence="2">
    <location>
        <begin position="74"/>
        <end position="86"/>
    </location>
</feature>
<dbReference type="Proteomes" id="UP000001745">
    <property type="component" value="Unassembled WGS sequence"/>
</dbReference>
<dbReference type="GO" id="GO:0006351">
    <property type="term" value="P:DNA-templated transcription"/>
    <property type="evidence" value="ECO:0007669"/>
    <property type="project" value="InterPro"/>
</dbReference>
<dbReference type="PhylomeDB" id="B8MGZ5"/>
<dbReference type="Pfam" id="PF04082">
    <property type="entry name" value="Fungal_trans"/>
    <property type="match status" value="1"/>
</dbReference>
<protein>
    <recommendedName>
        <fullName evidence="3">Xylanolytic transcriptional activator regulatory domain-containing protein</fullName>
    </recommendedName>
</protein>
<dbReference type="PANTHER" id="PTHR46910:SF2">
    <property type="entry name" value="ZN(II)2CYS6 TRANSCRIPTION FACTOR (EUROFUNG)"/>
    <property type="match status" value="1"/>
</dbReference>
<gene>
    <name evidence="4" type="ORF">TSTA_014680</name>
</gene>
<dbReference type="InParanoid" id="B8MGZ5"/>
<reference evidence="5" key="1">
    <citation type="journal article" date="2015" name="Genome Announc.">
        <title>Genome sequence of the AIDS-associated pathogen Penicillium marneffei (ATCC18224) and its near taxonomic relative Talaromyces stipitatus (ATCC10500).</title>
        <authorList>
            <person name="Nierman W.C."/>
            <person name="Fedorova-Abrams N.D."/>
            <person name="Andrianopoulos A."/>
        </authorList>
    </citation>
    <scope>NUCLEOTIDE SEQUENCE [LARGE SCALE GENOMIC DNA]</scope>
    <source>
        <strain evidence="5">ATCC 10500 / CBS 375.48 / QM 6759 / NRRL 1006</strain>
    </source>
</reference>
<accession>B8MGZ5</accession>
<dbReference type="GO" id="GO:0003677">
    <property type="term" value="F:DNA binding"/>
    <property type="evidence" value="ECO:0007669"/>
    <property type="project" value="InterPro"/>
</dbReference>
<dbReference type="PANTHER" id="PTHR46910">
    <property type="entry name" value="TRANSCRIPTION FACTOR PDR1"/>
    <property type="match status" value="1"/>
</dbReference>
<keyword evidence="1" id="KW-0539">Nucleus</keyword>
<evidence type="ECO:0000259" key="3">
    <source>
        <dbReference type="SMART" id="SM00906"/>
    </source>
</evidence>
<sequence length="755" mass="85516">MMKRSQKTRALEAQVRRMEEILRTAGIDPGESVFDPDAIDDDDELESENGDYDRSNHLSSDYSSASPEDKKSFESGTSPQSTSSISVETPSQALVLKTDRGRDGIFFGSSSSLHILSQEGIRFIREKSGIEDFPNGLLAQPCWSAINFSPLPIDIYTDLFECRVYKALPPRSEVFSLLRNYFGTINRIFPIIHEATFMEMVEWQYTQQKCTDVGRWASINALLALSFRYKGDRGPRPEKDTERAWLYWKNAAAVYTELSLRPNDVLGIQALLAMAIFARVNGHPQLAIPLITAAMKSAQALGLHRRNLNPDISACELETRRRVWWCIFIMDQGIGIKTGRGYLQHPDDSDVALPGEDAKAFGDFQNGCRWSIKLFRSICSHSVLVSNIYRELYTTKAFYKSFPEVCETVTNLSDQLREWKREYSCLSYTPPKSKESNDLNREEEVKIIAHISEKLTYLNSLILINRMPLLFEVAAQKGAHPDRDAKTRIKNISATSRHHHLICLHAARDSLQLLERLPWRDVGFSWAILDFLFYAASILFTHIVDQPLVSETGSVEENLAMLNLATNYFFTLASLHGRSKSVKFMASMSSIMERTAKKIIDRALKEINVAAGNKKEEATTAPAPKQQPPPPSTTVEQPNDIQIPDTNLPSSMSFSVPFPDDTFSTGLEDMFSQNSGYPYMDPMSEQNIQMTGPYTQVYNNLYQYDIPSYMMAPVPDAFWGQETTPDMLGNIPMQGKYGQNMDNDAMLEYMWSNNR</sequence>
<dbReference type="SMART" id="SM00906">
    <property type="entry name" value="Fungal_trans"/>
    <property type="match status" value="1"/>
</dbReference>
<evidence type="ECO:0000313" key="4">
    <source>
        <dbReference type="EMBL" id="EED16376.1"/>
    </source>
</evidence>
<dbReference type="VEuPathDB" id="FungiDB:TSTA_014680"/>
<feature type="region of interest" description="Disordered" evidence="2">
    <location>
        <begin position="22"/>
        <end position="90"/>
    </location>
</feature>
<dbReference type="InterPro" id="IPR007219">
    <property type="entry name" value="XnlR_reg_dom"/>
</dbReference>
<feature type="compositionally biased region" description="Acidic residues" evidence="2">
    <location>
        <begin position="37"/>
        <end position="50"/>
    </location>
</feature>
<evidence type="ECO:0000256" key="1">
    <source>
        <dbReference type="ARBA" id="ARBA00023242"/>
    </source>
</evidence>
<dbReference type="GO" id="GO:0008270">
    <property type="term" value="F:zinc ion binding"/>
    <property type="evidence" value="ECO:0007669"/>
    <property type="project" value="InterPro"/>
</dbReference>